<comment type="caution">
    <text evidence="1">The sequence shown here is derived from an EMBL/GenBank/DDBJ whole genome shotgun (WGS) entry which is preliminary data.</text>
</comment>
<dbReference type="Proteomes" id="UP000325081">
    <property type="component" value="Unassembled WGS sequence"/>
</dbReference>
<protein>
    <submittedName>
        <fullName evidence="1">3-oxoacyl-[acyl-carrier-protein] synthase 3</fullName>
    </submittedName>
</protein>
<dbReference type="EMBL" id="BKCP01004439">
    <property type="protein sequence ID" value="GER31196.1"/>
    <property type="molecule type" value="Genomic_DNA"/>
</dbReference>
<proteinExistence type="predicted"/>
<evidence type="ECO:0000313" key="2">
    <source>
        <dbReference type="Proteomes" id="UP000325081"/>
    </source>
</evidence>
<keyword evidence="2" id="KW-1185">Reference proteome</keyword>
<gene>
    <name evidence="1" type="ORF">STAS_07191</name>
</gene>
<dbReference type="AlphaFoldDB" id="A0A5A7PF79"/>
<sequence>MLRSFCRDSFHQASFSSLSRAAAALPAEKLRMWKFPVSRAAVNARDGAGLADVRRRVGEDRAERDAIFARGLNPAQRKVAANRGNGNGKRLLWLSSCEEEDDSGFVCCSAALISCTAGGSMTVASDCAPMEAAMHHAWITRRTKKKFKKNENHLEMIFPLQQLPTHSCVDAANPPSKQQAFGKKASCVRIYPMACGCNDSKGNTSLHTYCVTNARTLLSYVLQENEKEKYSQLLPQTLLFSNMPRNTNKEMRTHNFHDLQYIRKCLSSSPHQLGVSRLVVKFVHIVRI</sequence>
<accession>A0A5A7PF79</accession>
<reference evidence="2" key="1">
    <citation type="journal article" date="2019" name="Curr. Biol.">
        <title>Genome Sequence of Striga asiatica Provides Insight into the Evolution of Plant Parasitism.</title>
        <authorList>
            <person name="Yoshida S."/>
            <person name="Kim S."/>
            <person name="Wafula E.K."/>
            <person name="Tanskanen J."/>
            <person name="Kim Y.M."/>
            <person name="Honaas L."/>
            <person name="Yang Z."/>
            <person name="Spallek T."/>
            <person name="Conn C.E."/>
            <person name="Ichihashi Y."/>
            <person name="Cheong K."/>
            <person name="Cui S."/>
            <person name="Der J.P."/>
            <person name="Gundlach H."/>
            <person name="Jiao Y."/>
            <person name="Hori C."/>
            <person name="Ishida J.K."/>
            <person name="Kasahara H."/>
            <person name="Kiba T."/>
            <person name="Kim M.S."/>
            <person name="Koo N."/>
            <person name="Laohavisit A."/>
            <person name="Lee Y.H."/>
            <person name="Lumba S."/>
            <person name="McCourt P."/>
            <person name="Mortimer J.C."/>
            <person name="Mutuku J.M."/>
            <person name="Nomura T."/>
            <person name="Sasaki-Sekimoto Y."/>
            <person name="Seto Y."/>
            <person name="Wang Y."/>
            <person name="Wakatake T."/>
            <person name="Sakakibara H."/>
            <person name="Demura T."/>
            <person name="Yamaguchi S."/>
            <person name="Yoneyama K."/>
            <person name="Manabe R.I."/>
            <person name="Nelson D.C."/>
            <person name="Schulman A.H."/>
            <person name="Timko M.P."/>
            <person name="dePamphilis C.W."/>
            <person name="Choi D."/>
            <person name="Shirasu K."/>
        </authorList>
    </citation>
    <scope>NUCLEOTIDE SEQUENCE [LARGE SCALE GENOMIC DNA]</scope>
    <source>
        <strain evidence="2">cv. UVA1</strain>
    </source>
</reference>
<evidence type="ECO:0000313" key="1">
    <source>
        <dbReference type="EMBL" id="GER31196.1"/>
    </source>
</evidence>
<organism evidence="1 2">
    <name type="scientific">Striga asiatica</name>
    <name type="common">Asiatic witchweed</name>
    <name type="synonym">Buchnera asiatica</name>
    <dbReference type="NCBI Taxonomy" id="4170"/>
    <lineage>
        <taxon>Eukaryota</taxon>
        <taxon>Viridiplantae</taxon>
        <taxon>Streptophyta</taxon>
        <taxon>Embryophyta</taxon>
        <taxon>Tracheophyta</taxon>
        <taxon>Spermatophyta</taxon>
        <taxon>Magnoliopsida</taxon>
        <taxon>eudicotyledons</taxon>
        <taxon>Gunneridae</taxon>
        <taxon>Pentapetalae</taxon>
        <taxon>asterids</taxon>
        <taxon>lamiids</taxon>
        <taxon>Lamiales</taxon>
        <taxon>Orobanchaceae</taxon>
        <taxon>Buchnereae</taxon>
        <taxon>Striga</taxon>
    </lineage>
</organism>
<name>A0A5A7PF79_STRAF</name>